<dbReference type="AlphaFoldDB" id="A0A834WLA8"/>
<dbReference type="PANTHER" id="PTHR22835">
    <property type="entry name" value="ZINC FINGER FYVE DOMAIN CONTAINING PROTEIN"/>
    <property type="match status" value="1"/>
</dbReference>
<dbReference type="Pfam" id="PF00657">
    <property type="entry name" value="Lipase_GDSL"/>
    <property type="match status" value="2"/>
</dbReference>
<dbReference type="Proteomes" id="UP000634136">
    <property type="component" value="Unassembled WGS sequence"/>
</dbReference>
<organism evidence="6 7">
    <name type="scientific">Senna tora</name>
    <dbReference type="NCBI Taxonomy" id="362788"/>
    <lineage>
        <taxon>Eukaryota</taxon>
        <taxon>Viridiplantae</taxon>
        <taxon>Streptophyta</taxon>
        <taxon>Embryophyta</taxon>
        <taxon>Tracheophyta</taxon>
        <taxon>Spermatophyta</taxon>
        <taxon>Magnoliopsida</taxon>
        <taxon>eudicotyledons</taxon>
        <taxon>Gunneridae</taxon>
        <taxon>Pentapetalae</taxon>
        <taxon>rosids</taxon>
        <taxon>fabids</taxon>
        <taxon>Fabales</taxon>
        <taxon>Fabaceae</taxon>
        <taxon>Caesalpinioideae</taxon>
        <taxon>Cassia clade</taxon>
        <taxon>Senna</taxon>
    </lineage>
</organism>
<keyword evidence="2 5" id="KW-0732">Signal</keyword>
<comment type="similarity">
    <text evidence="1">Belongs to the 'GDSL' lipolytic enzyme family.</text>
</comment>
<evidence type="ECO:0000313" key="7">
    <source>
        <dbReference type="Proteomes" id="UP000634136"/>
    </source>
</evidence>
<dbReference type="Gene3D" id="3.40.50.1110">
    <property type="entry name" value="SGNH hydrolase"/>
    <property type="match status" value="2"/>
</dbReference>
<dbReference type="InterPro" id="IPR001087">
    <property type="entry name" value="GDSL"/>
</dbReference>
<evidence type="ECO:0000256" key="2">
    <source>
        <dbReference type="ARBA" id="ARBA00022729"/>
    </source>
</evidence>
<evidence type="ECO:0000256" key="4">
    <source>
        <dbReference type="ARBA" id="ARBA00023180"/>
    </source>
</evidence>
<dbReference type="InterPro" id="IPR035669">
    <property type="entry name" value="SGNH_plant_lipase-like"/>
</dbReference>
<dbReference type="OrthoDB" id="1600564at2759"/>
<dbReference type="CDD" id="cd01837">
    <property type="entry name" value="SGNH_plant_lipase_like"/>
    <property type="match status" value="1"/>
</dbReference>
<evidence type="ECO:0000313" key="6">
    <source>
        <dbReference type="EMBL" id="KAF7827510.1"/>
    </source>
</evidence>
<name>A0A834WLA8_9FABA</name>
<sequence>MAVALVVAAALVSFNILSTKVTACPYTSIFSFGDSIADTGNLYFSSQPPPLNRCFCPPYGQTYFGHSTGRCSDGRLIIDFIAESLGIPLVKPYLGIKNGEVKNWKTEEGVNFAVIGATALDVDFFEEKGIHNVPVNDSLTIQLGWFKELLPSLCSSSSSRCKKVLRNSLFLVGEIGGNDFNYLLYLRKSLADLETYVPFVINAISSAVSPSRTSHAFLPLPALTSHESRVTPFFLFQPSRRHAVTHVARLGLMPLPVPLPLPALGLTPFFLFQPSCSRRTPRPHAHASRLDTRQSPTHRDRLTVIPICRVASRSVPPFKFQFRSLFSLLRFRDRELSPSLSFAFVFSCWFYALSSDSVTELINLGAETLMVPGNFPLGCNAIYLTMYESQDKEDYDEAGCLKWLNNFAEYYNERLKAELNHLQMLHPNINIIYADYYNAALPLYHSPTKYGFTGLKACCGSEGPYNWNGSEACGNGVVSACDDPSKYISWDGLHLTEAAYRWIAKALLNAPYAFPIPTFDWLVTSSSVIQTGEPEAARASIEALMDPSGLVVWVVPEDIVATNCYVVLVGKLEHGISNGVVLFALCGCVGEDVVVYGTAKWEACLLLLKGYGCIWQGIASLVNCLD</sequence>
<protein>
    <submittedName>
        <fullName evidence="6">GDSL esterase/lipase</fullName>
    </submittedName>
</protein>
<keyword evidence="4" id="KW-0325">Glycoprotein</keyword>
<dbReference type="SUPFAM" id="SSF52266">
    <property type="entry name" value="SGNH hydrolase"/>
    <property type="match status" value="1"/>
</dbReference>
<evidence type="ECO:0000256" key="3">
    <source>
        <dbReference type="ARBA" id="ARBA00022801"/>
    </source>
</evidence>
<feature type="signal peptide" evidence="5">
    <location>
        <begin position="1"/>
        <end position="23"/>
    </location>
</feature>
<keyword evidence="3" id="KW-0378">Hydrolase</keyword>
<evidence type="ECO:0000256" key="1">
    <source>
        <dbReference type="ARBA" id="ARBA00008668"/>
    </source>
</evidence>
<proteinExistence type="inferred from homology"/>
<comment type="caution">
    <text evidence="6">The sequence shown here is derived from an EMBL/GenBank/DDBJ whole genome shotgun (WGS) entry which is preliminary data.</text>
</comment>
<dbReference type="InterPro" id="IPR036514">
    <property type="entry name" value="SGNH_hydro_sf"/>
</dbReference>
<dbReference type="GO" id="GO:0016788">
    <property type="term" value="F:hydrolase activity, acting on ester bonds"/>
    <property type="evidence" value="ECO:0007669"/>
    <property type="project" value="InterPro"/>
</dbReference>
<dbReference type="PANTHER" id="PTHR22835:SF670">
    <property type="entry name" value="GDSL-LIKE LIPASE_ACYLHYDROLASE"/>
    <property type="match status" value="1"/>
</dbReference>
<feature type="chain" id="PRO_5032922871" evidence="5">
    <location>
        <begin position="24"/>
        <end position="626"/>
    </location>
</feature>
<dbReference type="EMBL" id="JAAIUW010000006">
    <property type="protein sequence ID" value="KAF7827510.1"/>
    <property type="molecule type" value="Genomic_DNA"/>
</dbReference>
<keyword evidence="7" id="KW-1185">Reference proteome</keyword>
<reference evidence="6" key="1">
    <citation type="submission" date="2020-09" db="EMBL/GenBank/DDBJ databases">
        <title>Genome-Enabled Discovery of Anthraquinone Biosynthesis in Senna tora.</title>
        <authorList>
            <person name="Kang S.-H."/>
            <person name="Pandey R.P."/>
            <person name="Lee C.-M."/>
            <person name="Sim J.-S."/>
            <person name="Jeong J.-T."/>
            <person name="Choi B.-S."/>
            <person name="Jung M."/>
            <person name="Ginzburg D."/>
            <person name="Zhao K."/>
            <person name="Won S.Y."/>
            <person name="Oh T.-J."/>
            <person name="Yu Y."/>
            <person name="Kim N.-H."/>
            <person name="Lee O.R."/>
            <person name="Lee T.-H."/>
            <person name="Bashyal P."/>
            <person name="Kim T.-S."/>
            <person name="Lee W.-H."/>
            <person name="Kawkins C."/>
            <person name="Kim C.-K."/>
            <person name="Kim J.S."/>
            <person name="Ahn B.O."/>
            <person name="Rhee S.Y."/>
            <person name="Sohng J.K."/>
        </authorList>
    </citation>
    <scope>NUCLEOTIDE SEQUENCE</scope>
    <source>
        <tissue evidence="6">Leaf</tissue>
    </source>
</reference>
<evidence type="ECO:0000256" key="5">
    <source>
        <dbReference type="SAM" id="SignalP"/>
    </source>
</evidence>
<accession>A0A834WLA8</accession>
<gene>
    <name evidence="6" type="ORF">G2W53_018674</name>
</gene>